<accession>A0A345Y1F9</accession>
<dbReference type="InterPro" id="IPR015422">
    <property type="entry name" value="PyrdxlP-dep_Trfase_small"/>
</dbReference>
<dbReference type="EMBL" id="CP031320">
    <property type="protein sequence ID" value="AXK37725.1"/>
    <property type="molecule type" value="Genomic_DNA"/>
</dbReference>
<reference evidence="4 5" key="1">
    <citation type="submission" date="2018-07" db="EMBL/GenBank/DDBJ databases">
        <title>Draft genome of the type strain Streptomyces armeniacus ATCC 15676.</title>
        <authorList>
            <person name="Labana P."/>
            <person name="Gosse J.T."/>
            <person name="Boddy C.N."/>
        </authorList>
    </citation>
    <scope>NUCLEOTIDE SEQUENCE [LARGE SCALE GENOMIC DNA]</scope>
    <source>
        <strain evidence="4 5">ATCC 15676</strain>
    </source>
</reference>
<organism evidence="4 5">
    <name type="scientific">Streptomyces armeniacus</name>
    <dbReference type="NCBI Taxonomy" id="83291"/>
    <lineage>
        <taxon>Bacteria</taxon>
        <taxon>Bacillati</taxon>
        <taxon>Actinomycetota</taxon>
        <taxon>Actinomycetes</taxon>
        <taxon>Kitasatosporales</taxon>
        <taxon>Streptomycetaceae</taxon>
        <taxon>Streptomyces</taxon>
    </lineage>
</organism>
<gene>
    <name evidence="4" type="ORF">DVA86_28230</name>
</gene>
<keyword evidence="2" id="KW-0663">Pyridoxal phosphate</keyword>
<comment type="cofactor">
    <cofactor evidence="1">
        <name>pyridoxal 5'-phosphate</name>
        <dbReference type="ChEBI" id="CHEBI:597326"/>
    </cofactor>
</comment>
<dbReference type="InterPro" id="IPR000192">
    <property type="entry name" value="Aminotrans_V_dom"/>
</dbReference>
<dbReference type="PANTHER" id="PTHR43586:SF8">
    <property type="entry name" value="CYSTEINE DESULFURASE 1, CHLOROPLASTIC"/>
    <property type="match status" value="1"/>
</dbReference>
<dbReference type="Gene3D" id="3.40.640.10">
    <property type="entry name" value="Type I PLP-dependent aspartate aminotransferase-like (Major domain)"/>
    <property type="match status" value="1"/>
</dbReference>
<evidence type="ECO:0000313" key="4">
    <source>
        <dbReference type="EMBL" id="AXK37725.1"/>
    </source>
</evidence>
<proteinExistence type="predicted"/>
<dbReference type="KEGG" id="sarm:DVA86_28230"/>
<evidence type="ECO:0000256" key="2">
    <source>
        <dbReference type="ARBA" id="ARBA00022898"/>
    </source>
</evidence>
<keyword evidence="4" id="KW-0032">Aminotransferase</keyword>
<keyword evidence="4" id="KW-0808">Transferase</keyword>
<dbReference type="GO" id="GO:0008483">
    <property type="term" value="F:transaminase activity"/>
    <property type="evidence" value="ECO:0007669"/>
    <property type="project" value="UniProtKB-KW"/>
</dbReference>
<dbReference type="Pfam" id="PF00266">
    <property type="entry name" value="Aminotran_5"/>
    <property type="match status" value="1"/>
</dbReference>
<protein>
    <submittedName>
        <fullName evidence="4">Aminotransferase class V-fold PLP-dependent enzyme</fullName>
    </submittedName>
</protein>
<feature type="domain" description="Aminotransferase class V" evidence="3">
    <location>
        <begin position="63"/>
        <end position="398"/>
    </location>
</feature>
<dbReference type="Gene3D" id="3.90.1150.10">
    <property type="entry name" value="Aspartate Aminotransferase, domain 1"/>
    <property type="match status" value="1"/>
</dbReference>
<dbReference type="Proteomes" id="UP000254425">
    <property type="component" value="Chromosome"/>
</dbReference>
<evidence type="ECO:0000256" key="1">
    <source>
        <dbReference type="ARBA" id="ARBA00001933"/>
    </source>
</evidence>
<dbReference type="AlphaFoldDB" id="A0A345Y1F9"/>
<evidence type="ECO:0000259" key="3">
    <source>
        <dbReference type="Pfam" id="PF00266"/>
    </source>
</evidence>
<evidence type="ECO:0000313" key="5">
    <source>
        <dbReference type="Proteomes" id="UP000254425"/>
    </source>
</evidence>
<dbReference type="InterPro" id="IPR015424">
    <property type="entry name" value="PyrdxlP-dep_Trfase"/>
</dbReference>
<dbReference type="InterPro" id="IPR015421">
    <property type="entry name" value="PyrdxlP-dep_Trfase_major"/>
</dbReference>
<sequence length="411" mass="44140">MRYVRGQFAHLEHDARGTSRLFFENSGGSLRLRAASERALEISLFPEAPSRPGKVARDLARIEQQGESDLLAFFGGAPDGALLPTATASQAMFVLVRTITENVPGTNIVTTALEHPSSYDACEQYARRTGQELRTAAPNRTTGGIDPSAVAELVDAETSLVSVIATSNITGAITDIPALVEAVREKNPGVHVIVDAVQYAPHGVLDAQGWGVDGVNIAPYKMFGDRGNAFTYLSPRLAELGHDRLTKASSRTWSVGSSAPAVFAGFSAIMDYLVTVGGASPATDRRDGIVAGMHAVQRHEQALLHTLLNGTERQAGLRRLPGVHIHFADTAATSPRDLIVPLTFDGLSCADAVRAYEDNGVTVYERVATSHYSERILRSLGLEGVVRVSPLHCHTPEEAEHFLRVTEMIAK</sequence>
<keyword evidence="5" id="KW-1185">Reference proteome</keyword>
<dbReference type="SUPFAM" id="SSF53383">
    <property type="entry name" value="PLP-dependent transferases"/>
    <property type="match status" value="1"/>
</dbReference>
<dbReference type="PANTHER" id="PTHR43586">
    <property type="entry name" value="CYSTEINE DESULFURASE"/>
    <property type="match status" value="1"/>
</dbReference>
<name>A0A345Y1F9_9ACTN</name>